<accession>K1PYK6</accession>
<proteinExistence type="predicted"/>
<dbReference type="InParanoid" id="K1PYK6"/>
<gene>
    <name evidence="1" type="ORF">CGI_10028281</name>
</gene>
<dbReference type="EMBL" id="JH816901">
    <property type="protein sequence ID" value="EKC26743.1"/>
    <property type="molecule type" value="Genomic_DNA"/>
</dbReference>
<reference evidence="1" key="1">
    <citation type="journal article" date="2012" name="Nature">
        <title>The oyster genome reveals stress adaptation and complexity of shell formation.</title>
        <authorList>
            <person name="Zhang G."/>
            <person name="Fang X."/>
            <person name="Guo X."/>
            <person name="Li L."/>
            <person name="Luo R."/>
            <person name="Xu F."/>
            <person name="Yang P."/>
            <person name="Zhang L."/>
            <person name="Wang X."/>
            <person name="Qi H."/>
            <person name="Xiong Z."/>
            <person name="Que H."/>
            <person name="Xie Y."/>
            <person name="Holland P.W."/>
            <person name="Paps J."/>
            <person name="Zhu Y."/>
            <person name="Wu F."/>
            <person name="Chen Y."/>
            <person name="Wang J."/>
            <person name="Peng C."/>
            <person name="Meng J."/>
            <person name="Yang L."/>
            <person name="Liu J."/>
            <person name="Wen B."/>
            <person name="Zhang N."/>
            <person name="Huang Z."/>
            <person name="Zhu Q."/>
            <person name="Feng Y."/>
            <person name="Mount A."/>
            <person name="Hedgecock D."/>
            <person name="Xu Z."/>
            <person name="Liu Y."/>
            <person name="Domazet-Loso T."/>
            <person name="Du Y."/>
            <person name="Sun X."/>
            <person name="Zhang S."/>
            <person name="Liu B."/>
            <person name="Cheng P."/>
            <person name="Jiang X."/>
            <person name="Li J."/>
            <person name="Fan D."/>
            <person name="Wang W."/>
            <person name="Fu W."/>
            <person name="Wang T."/>
            <person name="Wang B."/>
            <person name="Zhang J."/>
            <person name="Peng Z."/>
            <person name="Li Y."/>
            <person name="Li N."/>
            <person name="Wang J."/>
            <person name="Chen M."/>
            <person name="He Y."/>
            <person name="Tan F."/>
            <person name="Song X."/>
            <person name="Zheng Q."/>
            <person name="Huang R."/>
            <person name="Yang H."/>
            <person name="Du X."/>
            <person name="Chen L."/>
            <person name="Yang M."/>
            <person name="Gaffney P.M."/>
            <person name="Wang S."/>
            <person name="Luo L."/>
            <person name="She Z."/>
            <person name="Ming Y."/>
            <person name="Huang W."/>
            <person name="Zhang S."/>
            <person name="Huang B."/>
            <person name="Zhang Y."/>
            <person name="Qu T."/>
            <person name="Ni P."/>
            <person name="Miao G."/>
            <person name="Wang J."/>
            <person name="Wang Q."/>
            <person name="Steinberg C.E."/>
            <person name="Wang H."/>
            <person name="Li N."/>
            <person name="Qian L."/>
            <person name="Zhang G."/>
            <person name="Li Y."/>
            <person name="Yang H."/>
            <person name="Liu X."/>
            <person name="Wang J."/>
            <person name="Yin Y."/>
            <person name="Wang J."/>
        </authorList>
    </citation>
    <scope>NUCLEOTIDE SEQUENCE [LARGE SCALE GENOMIC DNA]</scope>
    <source>
        <strain evidence="1">05x7-T-G4-1.051#20</strain>
    </source>
</reference>
<sequence length="123" mass="13841">MRTRFSSVKKNSSPQVQKSCPLCKASGRLYDHYLSKSSYLPQSDKKYFAKARQIMRTDNNQSSDEEELSFPQDASVARVQIRQSPYIDACLTHHSVRITIDSGATGNIIRSDVASNLQAVDLR</sequence>
<name>K1PYK6_MAGGI</name>
<organism evidence="1">
    <name type="scientific">Magallana gigas</name>
    <name type="common">Pacific oyster</name>
    <name type="synonym">Crassostrea gigas</name>
    <dbReference type="NCBI Taxonomy" id="29159"/>
    <lineage>
        <taxon>Eukaryota</taxon>
        <taxon>Metazoa</taxon>
        <taxon>Spiralia</taxon>
        <taxon>Lophotrochozoa</taxon>
        <taxon>Mollusca</taxon>
        <taxon>Bivalvia</taxon>
        <taxon>Autobranchia</taxon>
        <taxon>Pteriomorphia</taxon>
        <taxon>Ostreida</taxon>
        <taxon>Ostreoidea</taxon>
        <taxon>Ostreidae</taxon>
        <taxon>Magallana</taxon>
    </lineage>
</organism>
<dbReference type="AlphaFoldDB" id="K1PYK6"/>
<dbReference type="HOGENOM" id="CLU_2017408_0_0_1"/>
<evidence type="ECO:0000313" key="1">
    <source>
        <dbReference type="EMBL" id="EKC26743.1"/>
    </source>
</evidence>
<protein>
    <submittedName>
        <fullName evidence="1">Uncharacterized protein</fullName>
    </submittedName>
</protein>